<dbReference type="RefSeq" id="WP_253623499.1">
    <property type="nucleotide sequence ID" value="NZ_CP126004.1"/>
</dbReference>
<keyword evidence="2" id="KW-1185">Reference proteome</keyword>
<name>A0ABV4F0C7_BRAEL</name>
<dbReference type="EMBL" id="JBGBZA010000002">
    <property type="protein sequence ID" value="MEY9316870.1"/>
    <property type="molecule type" value="Genomic_DNA"/>
</dbReference>
<dbReference type="Proteomes" id="UP001565471">
    <property type="component" value="Unassembled WGS sequence"/>
</dbReference>
<comment type="caution">
    <text evidence="1">The sequence shown here is derived from an EMBL/GenBank/DDBJ whole genome shotgun (WGS) entry which is preliminary data.</text>
</comment>
<accession>A0ABV4F0C7</accession>
<proteinExistence type="predicted"/>
<sequence>MPWPGRDRVIWLEEVEHRFGVRLKTCPFCSSSGVGLYIGPMPHVTCLACGADGPLIEERHLDIVHRQHIALQKWNMRP</sequence>
<evidence type="ECO:0000313" key="1">
    <source>
        <dbReference type="EMBL" id="MEY9316870.1"/>
    </source>
</evidence>
<organism evidence="1 2">
    <name type="scientific">Bradyrhizobium elkanii</name>
    <dbReference type="NCBI Taxonomy" id="29448"/>
    <lineage>
        <taxon>Bacteria</taxon>
        <taxon>Pseudomonadati</taxon>
        <taxon>Pseudomonadota</taxon>
        <taxon>Alphaproteobacteria</taxon>
        <taxon>Hyphomicrobiales</taxon>
        <taxon>Nitrobacteraceae</taxon>
        <taxon>Bradyrhizobium</taxon>
    </lineage>
</organism>
<protein>
    <submittedName>
        <fullName evidence="1">Uncharacterized protein</fullName>
    </submittedName>
</protein>
<gene>
    <name evidence="1" type="ORF">ABIF29_003669</name>
</gene>
<reference evidence="1 2" key="1">
    <citation type="submission" date="2024-07" db="EMBL/GenBank/DDBJ databases">
        <title>Genomic Encyclopedia of Type Strains, Phase V (KMG-V): Genome sequencing to study the core and pangenomes of soil and plant-associated prokaryotes.</title>
        <authorList>
            <person name="Whitman W."/>
        </authorList>
    </citation>
    <scope>NUCLEOTIDE SEQUENCE [LARGE SCALE GENOMIC DNA]</scope>
    <source>
        <strain evidence="1 2">USDA 415</strain>
    </source>
</reference>
<evidence type="ECO:0000313" key="2">
    <source>
        <dbReference type="Proteomes" id="UP001565471"/>
    </source>
</evidence>